<keyword evidence="8" id="KW-0187">Copper transport</keyword>
<dbReference type="InterPro" id="IPR004014">
    <property type="entry name" value="ATPase_P-typ_cation-transptr_N"/>
</dbReference>
<keyword evidence="4" id="KW-1003">Cell membrane</keyword>
<dbReference type="Pfam" id="PF13246">
    <property type="entry name" value="Cation_ATPase"/>
    <property type="match status" value="1"/>
</dbReference>
<feature type="transmembrane region" description="Helical" evidence="16">
    <location>
        <begin position="843"/>
        <end position="866"/>
    </location>
</feature>
<keyword evidence="10" id="KW-1278">Translocase</keyword>
<dbReference type="InterPro" id="IPR006068">
    <property type="entry name" value="ATPase_P-typ_cation-transptr_C"/>
</dbReference>
<feature type="transmembrane region" description="Helical" evidence="16">
    <location>
        <begin position="969"/>
        <end position="989"/>
    </location>
</feature>
<dbReference type="Gene3D" id="1.20.1110.10">
    <property type="entry name" value="Calcium-transporting ATPase, transmembrane domain"/>
    <property type="match status" value="1"/>
</dbReference>
<dbReference type="RefSeq" id="XP_040880334.1">
    <property type="nucleotide sequence ID" value="XM_041021595.1"/>
</dbReference>
<dbReference type="GO" id="GO:1902600">
    <property type="term" value="P:proton transmembrane transport"/>
    <property type="evidence" value="ECO:0007669"/>
    <property type="project" value="TreeGrafter"/>
</dbReference>
<dbReference type="STRING" id="1043003.A0A074WLK7"/>
<evidence type="ECO:0000256" key="11">
    <source>
        <dbReference type="ARBA" id="ARBA00022989"/>
    </source>
</evidence>
<dbReference type="SFLD" id="SFLDG00002">
    <property type="entry name" value="C1.7:_P-type_atpase_like"/>
    <property type="match status" value="1"/>
</dbReference>
<evidence type="ECO:0000256" key="8">
    <source>
        <dbReference type="ARBA" id="ARBA00022796"/>
    </source>
</evidence>
<keyword evidence="14 16" id="KW-0472">Membrane</keyword>
<evidence type="ECO:0000256" key="9">
    <source>
        <dbReference type="ARBA" id="ARBA00022840"/>
    </source>
</evidence>
<dbReference type="InterPro" id="IPR036412">
    <property type="entry name" value="HAD-like_sf"/>
</dbReference>
<protein>
    <recommendedName>
        <fullName evidence="2">P-type Cu(+) transporter</fullName>
        <ecNumber evidence="2">7.2.2.8</ecNumber>
    </recommendedName>
</protein>
<dbReference type="AlphaFoldDB" id="A0A074WLK7"/>
<keyword evidence="19" id="KW-1185">Reference proteome</keyword>
<name>A0A074WLK7_AURM1</name>
<keyword evidence="13" id="KW-0406">Ion transport</keyword>
<evidence type="ECO:0000256" key="15">
    <source>
        <dbReference type="SAM" id="MobiDB-lite"/>
    </source>
</evidence>
<feature type="region of interest" description="Disordered" evidence="15">
    <location>
        <begin position="21"/>
        <end position="49"/>
    </location>
</feature>
<feature type="transmembrane region" description="Helical" evidence="16">
    <location>
        <begin position="872"/>
        <end position="895"/>
    </location>
</feature>
<evidence type="ECO:0000256" key="1">
    <source>
        <dbReference type="ARBA" id="ARBA00004651"/>
    </source>
</evidence>
<dbReference type="InterPro" id="IPR044492">
    <property type="entry name" value="P_typ_ATPase_HD_dom"/>
</dbReference>
<dbReference type="Gene3D" id="3.40.1110.10">
    <property type="entry name" value="Calcium-transporting ATPase, cytoplasmic domain N"/>
    <property type="match status" value="1"/>
</dbReference>
<feature type="transmembrane region" description="Helical" evidence="16">
    <location>
        <begin position="153"/>
        <end position="175"/>
    </location>
</feature>
<dbReference type="Gene3D" id="2.70.150.10">
    <property type="entry name" value="Calcium-transporting ATPase, cytoplasmic transduction domain A"/>
    <property type="match status" value="1"/>
</dbReference>
<dbReference type="SUPFAM" id="SSF81660">
    <property type="entry name" value="Metal cation-transporting ATPase, ATP-binding domain N"/>
    <property type="match status" value="1"/>
</dbReference>
<evidence type="ECO:0000256" key="6">
    <source>
        <dbReference type="ARBA" id="ARBA00022723"/>
    </source>
</evidence>
<keyword evidence="11 16" id="KW-1133">Transmembrane helix</keyword>
<dbReference type="SUPFAM" id="SSF56784">
    <property type="entry name" value="HAD-like"/>
    <property type="match status" value="1"/>
</dbReference>
<sequence length="1078" mass="118794">MSSNDKEVDVSEQKVPHITYADDVDVEARPRTGARVSRRMSTDSMSIRSISRQRAVDPSLVLPPAFRTMSFDVEQSKARNDAPVKGVPKGAQDVAWTDFSTYDLHTIPIEEVFQRFSSSPTSGLGTDQAMVLLREVGLNKLTAPPSNWFMKTVTYLFGGFGSILFVAAIMVFIAWKPLGDPPALANLALAIVLVLVWLIQAAFSFWQDFSSGRVMASINTMLPDQAMVLREGNWSSVEGTKLVPGDVIKISMGNKVPADVRFFDVSSDARLDRSILTGEVKPLVATVKSTDTNFLETANIGLAGTNCTTGTLYGVIINTGDHTVFGKTARLTSHAKQGLTPLQKEIYIFVGIITALMVSMIILVIIVWATWLRKDHPDWINVPTLIVDCVSIAVAFIPEGLPIAVTASLTITAGIMKKNKILAKSLKTVETLGAVNVICSDKTGTITKNEMTVTDFCIGYHPHPASKAASMVDQSPAIARLAMLSGVCNAGEFDASTRDKPVAERKVHGDATDRAVLMFAENIMPTVRLRSLWRTIYRIDFNSKNKFMVNVCQNESDPQQGTLLTIKGAPDVLIGKCSTYMDQNGDIQELGNEGRSVIETIKNRWSSQGKRVLLLAQKPLSQVKLNPQEQPQYYEEYIMANVASGMTLVGLVAIVDPPRPEMTEVVKTLKGAGIRIFMVTGDFKLTAKAIASECGIISQEADDIHALDYDSSLHESNVSKEGYATFSNASKSIVLSGSEIRSLEEEQWDRLCQYQEAVFARCIPEDKLVIVKNLQQRGLITAMTGDGVNDAPSLKAADVGIAMGSGSTIAIEAADLVLLDSFAAIVEAVKYGRVAYDNLRKTISYLLPAGSFSEFWPVLTNVVFGLPQILSSFLMIIICCFTDCAAGVALAYEAPEADVLNRPPRSKKDRLVDWKLILHSYGFIGLFETALSFTVSYWFAQRKGLFFSDLWFGFGKTPDGMDEDTYTNILNIASSIYFVNLVVMQWFNLMSVRTRRLSLLNHAPWKNPYLLPAIIFAMIIAIFFLYVPKFHSVLGTAIVPVEYWFLPFAFGMGLLLFDETRKLLVRKYPKSILARMAW</sequence>
<evidence type="ECO:0000256" key="7">
    <source>
        <dbReference type="ARBA" id="ARBA00022741"/>
    </source>
</evidence>
<gene>
    <name evidence="18" type="ORF">M437DRAFT_48106</name>
</gene>
<evidence type="ECO:0000259" key="17">
    <source>
        <dbReference type="SMART" id="SM00831"/>
    </source>
</evidence>
<dbReference type="Pfam" id="PF00122">
    <property type="entry name" value="E1-E2_ATPase"/>
    <property type="match status" value="1"/>
</dbReference>
<dbReference type="GeneID" id="63914968"/>
<dbReference type="InterPro" id="IPR023299">
    <property type="entry name" value="ATPase_P-typ_cyto_dom_N"/>
</dbReference>
<dbReference type="Pfam" id="PF00690">
    <property type="entry name" value="Cation_ATPase_N"/>
    <property type="match status" value="1"/>
</dbReference>
<dbReference type="SUPFAM" id="SSF81653">
    <property type="entry name" value="Calcium ATPase, transduction domain A"/>
    <property type="match status" value="1"/>
</dbReference>
<keyword evidence="7" id="KW-0547">Nucleotide-binding</keyword>
<feature type="transmembrane region" description="Helical" evidence="16">
    <location>
        <begin position="187"/>
        <end position="206"/>
    </location>
</feature>
<dbReference type="SFLD" id="SFLDF00027">
    <property type="entry name" value="p-type_atpase"/>
    <property type="match status" value="1"/>
</dbReference>
<evidence type="ECO:0000256" key="4">
    <source>
        <dbReference type="ARBA" id="ARBA00022475"/>
    </source>
</evidence>
<dbReference type="PRINTS" id="PR00121">
    <property type="entry name" value="NAKATPASE"/>
</dbReference>
<feature type="transmembrane region" description="Helical" evidence="16">
    <location>
        <begin position="391"/>
        <end position="416"/>
    </location>
</feature>
<evidence type="ECO:0000256" key="13">
    <source>
        <dbReference type="ARBA" id="ARBA00023065"/>
    </source>
</evidence>
<dbReference type="HOGENOM" id="CLU_002360_4_1_1"/>
<evidence type="ECO:0000313" key="19">
    <source>
        <dbReference type="Proteomes" id="UP000030672"/>
    </source>
</evidence>
<dbReference type="NCBIfam" id="TIGR01494">
    <property type="entry name" value="ATPase_P-type"/>
    <property type="match status" value="2"/>
</dbReference>
<keyword evidence="6" id="KW-0479">Metal-binding</keyword>
<evidence type="ECO:0000313" key="18">
    <source>
        <dbReference type="EMBL" id="KEQ63311.1"/>
    </source>
</evidence>
<dbReference type="GO" id="GO:0036376">
    <property type="term" value="P:sodium ion export across plasma membrane"/>
    <property type="evidence" value="ECO:0007669"/>
    <property type="project" value="TreeGrafter"/>
</dbReference>
<feature type="transmembrane region" description="Helical" evidence="16">
    <location>
        <begin position="1009"/>
        <end position="1027"/>
    </location>
</feature>
<dbReference type="Gene3D" id="3.40.50.1000">
    <property type="entry name" value="HAD superfamily/HAD-like"/>
    <property type="match status" value="1"/>
</dbReference>
<dbReference type="GO" id="GO:0006883">
    <property type="term" value="P:intracellular sodium ion homeostasis"/>
    <property type="evidence" value="ECO:0007669"/>
    <property type="project" value="TreeGrafter"/>
</dbReference>
<accession>A0A074WLK7</accession>
<proteinExistence type="predicted"/>
<dbReference type="PROSITE" id="PS00154">
    <property type="entry name" value="ATPASE_E1_E2"/>
    <property type="match status" value="1"/>
</dbReference>
<dbReference type="SMART" id="SM00831">
    <property type="entry name" value="Cation_ATPase_N"/>
    <property type="match status" value="1"/>
</dbReference>
<dbReference type="GO" id="GO:0140581">
    <property type="term" value="F:P-type monovalent copper transporter activity"/>
    <property type="evidence" value="ECO:0007669"/>
    <property type="project" value="UniProtKB-EC"/>
</dbReference>
<dbReference type="PANTHER" id="PTHR43294">
    <property type="entry name" value="SODIUM/POTASSIUM-TRANSPORTING ATPASE SUBUNIT ALPHA"/>
    <property type="match status" value="1"/>
</dbReference>
<dbReference type="InterPro" id="IPR008250">
    <property type="entry name" value="ATPase_P-typ_transduc_dom_A_sf"/>
</dbReference>
<dbReference type="PRINTS" id="PR00119">
    <property type="entry name" value="CATATPASE"/>
</dbReference>
<dbReference type="SFLD" id="SFLDS00003">
    <property type="entry name" value="Haloacid_Dehalogenase"/>
    <property type="match status" value="1"/>
</dbReference>
<dbReference type="GO" id="GO:0005391">
    <property type="term" value="F:P-type sodium:potassium-exchanging transporter activity"/>
    <property type="evidence" value="ECO:0007669"/>
    <property type="project" value="TreeGrafter"/>
</dbReference>
<keyword evidence="9" id="KW-0067">ATP-binding</keyword>
<evidence type="ECO:0000256" key="10">
    <source>
        <dbReference type="ARBA" id="ARBA00022967"/>
    </source>
</evidence>
<dbReference type="FunFam" id="3.40.50.1000:FF:000144">
    <property type="entry name" value="copper-transporting ATPase 1 isoform X2"/>
    <property type="match status" value="1"/>
</dbReference>
<dbReference type="EC" id="7.2.2.8" evidence="2"/>
<dbReference type="InterPro" id="IPR023298">
    <property type="entry name" value="ATPase_P-typ_TM_dom_sf"/>
</dbReference>
<evidence type="ECO:0000256" key="2">
    <source>
        <dbReference type="ARBA" id="ARBA00012517"/>
    </source>
</evidence>
<feature type="domain" description="Cation-transporting P-type ATPase N-terminal" evidence="17">
    <location>
        <begin position="103"/>
        <end position="176"/>
    </location>
</feature>
<comment type="subcellular location">
    <subcellularLocation>
        <location evidence="1">Cell membrane</location>
        <topology evidence="1">Multi-pass membrane protein</topology>
    </subcellularLocation>
</comment>
<feature type="transmembrane region" description="Helical" evidence="16">
    <location>
        <begin position="916"/>
        <end position="940"/>
    </location>
</feature>
<feature type="transmembrane region" description="Helical" evidence="16">
    <location>
        <begin position="346"/>
        <end position="371"/>
    </location>
</feature>
<dbReference type="GO" id="GO:0030007">
    <property type="term" value="P:intracellular potassium ion homeostasis"/>
    <property type="evidence" value="ECO:0007669"/>
    <property type="project" value="TreeGrafter"/>
</dbReference>
<evidence type="ECO:0000256" key="3">
    <source>
        <dbReference type="ARBA" id="ARBA00022448"/>
    </source>
</evidence>
<dbReference type="InterPro" id="IPR001757">
    <property type="entry name" value="P_typ_ATPase"/>
</dbReference>
<keyword evidence="3" id="KW-0813">Transport</keyword>
<dbReference type="Pfam" id="PF00689">
    <property type="entry name" value="Cation_ATPase_C"/>
    <property type="match status" value="1"/>
</dbReference>
<dbReference type="EMBL" id="KL584832">
    <property type="protein sequence ID" value="KEQ63311.1"/>
    <property type="molecule type" value="Genomic_DNA"/>
</dbReference>
<dbReference type="InterPro" id="IPR018303">
    <property type="entry name" value="ATPase_P-typ_P_site"/>
</dbReference>
<dbReference type="GO" id="GO:1990573">
    <property type="term" value="P:potassium ion import across plasma membrane"/>
    <property type="evidence" value="ECO:0007669"/>
    <property type="project" value="TreeGrafter"/>
</dbReference>
<dbReference type="InterPro" id="IPR059000">
    <property type="entry name" value="ATPase_P-type_domA"/>
</dbReference>
<dbReference type="GO" id="GO:0046872">
    <property type="term" value="F:metal ion binding"/>
    <property type="evidence" value="ECO:0007669"/>
    <property type="project" value="UniProtKB-KW"/>
</dbReference>
<keyword evidence="12" id="KW-0186">Copper</keyword>
<feature type="transmembrane region" description="Helical" evidence="16">
    <location>
        <begin position="1033"/>
        <end position="1057"/>
    </location>
</feature>
<dbReference type="GO" id="GO:0005524">
    <property type="term" value="F:ATP binding"/>
    <property type="evidence" value="ECO:0007669"/>
    <property type="project" value="UniProtKB-KW"/>
</dbReference>
<keyword evidence="5 16" id="KW-0812">Transmembrane</keyword>
<evidence type="ECO:0000256" key="16">
    <source>
        <dbReference type="SAM" id="Phobius"/>
    </source>
</evidence>
<dbReference type="InterPro" id="IPR050510">
    <property type="entry name" value="Cation_transp_ATPase_P-type"/>
</dbReference>
<evidence type="ECO:0000256" key="14">
    <source>
        <dbReference type="ARBA" id="ARBA00023136"/>
    </source>
</evidence>
<dbReference type="SUPFAM" id="SSF81665">
    <property type="entry name" value="Calcium ATPase, transmembrane domain M"/>
    <property type="match status" value="1"/>
</dbReference>
<dbReference type="PANTHER" id="PTHR43294:SF21">
    <property type="entry name" value="CATION TRANSPORTING ATPASE"/>
    <property type="match status" value="1"/>
</dbReference>
<organism evidence="18 19">
    <name type="scientific">Aureobasidium melanogenum (strain CBS 110374)</name>
    <name type="common">Aureobasidium pullulans var. melanogenum</name>
    <dbReference type="NCBI Taxonomy" id="1043003"/>
    <lineage>
        <taxon>Eukaryota</taxon>
        <taxon>Fungi</taxon>
        <taxon>Dikarya</taxon>
        <taxon>Ascomycota</taxon>
        <taxon>Pezizomycotina</taxon>
        <taxon>Dothideomycetes</taxon>
        <taxon>Dothideomycetidae</taxon>
        <taxon>Dothideales</taxon>
        <taxon>Saccotheciaceae</taxon>
        <taxon>Aureobasidium</taxon>
    </lineage>
</organism>
<reference evidence="18 19" key="1">
    <citation type="journal article" date="2014" name="BMC Genomics">
        <title>Genome sequencing of four Aureobasidium pullulans varieties: biotechnological potential, stress tolerance, and description of new species.</title>
        <authorList>
            <person name="Gostin Ar C."/>
            <person name="Ohm R.A."/>
            <person name="Kogej T."/>
            <person name="Sonjak S."/>
            <person name="Turk M."/>
            <person name="Zajc J."/>
            <person name="Zalar P."/>
            <person name="Grube M."/>
            <person name="Sun H."/>
            <person name="Han J."/>
            <person name="Sharma A."/>
            <person name="Chiniquy J."/>
            <person name="Ngan C.Y."/>
            <person name="Lipzen A."/>
            <person name="Barry K."/>
            <person name="Grigoriev I.V."/>
            <person name="Gunde-Cimerman N."/>
        </authorList>
    </citation>
    <scope>NUCLEOTIDE SEQUENCE [LARGE SCALE GENOMIC DNA]</scope>
    <source>
        <strain evidence="18 19">CBS 110374</strain>
    </source>
</reference>
<dbReference type="GO" id="GO:0005886">
    <property type="term" value="C:plasma membrane"/>
    <property type="evidence" value="ECO:0007669"/>
    <property type="project" value="UniProtKB-SubCell"/>
</dbReference>
<dbReference type="InterPro" id="IPR023214">
    <property type="entry name" value="HAD_sf"/>
</dbReference>
<dbReference type="GO" id="GO:0016887">
    <property type="term" value="F:ATP hydrolysis activity"/>
    <property type="evidence" value="ECO:0007669"/>
    <property type="project" value="InterPro"/>
</dbReference>
<evidence type="ECO:0000256" key="5">
    <source>
        <dbReference type="ARBA" id="ARBA00022692"/>
    </source>
</evidence>
<dbReference type="Proteomes" id="UP000030672">
    <property type="component" value="Unassembled WGS sequence"/>
</dbReference>
<evidence type="ECO:0000256" key="12">
    <source>
        <dbReference type="ARBA" id="ARBA00023008"/>
    </source>
</evidence>